<dbReference type="EMBL" id="JAENIJ010000011">
    <property type="protein sequence ID" value="MBK1882545.1"/>
    <property type="molecule type" value="Genomic_DNA"/>
</dbReference>
<dbReference type="InterPro" id="IPR017441">
    <property type="entry name" value="Protein_kinase_ATP_BS"/>
</dbReference>
<evidence type="ECO:0000256" key="3">
    <source>
        <dbReference type="ARBA" id="ARBA00022777"/>
    </source>
</evidence>
<feature type="transmembrane region" description="Helical" evidence="6">
    <location>
        <begin position="394"/>
        <end position="412"/>
    </location>
</feature>
<proteinExistence type="predicted"/>
<dbReference type="GO" id="GO:0005524">
    <property type="term" value="F:ATP binding"/>
    <property type="evidence" value="ECO:0007669"/>
    <property type="project" value="UniProtKB-UniRule"/>
</dbReference>
<organism evidence="8 9">
    <name type="scientific">Luteolibacter pohnpeiensis</name>
    <dbReference type="NCBI Taxonomy" id="454153"/>
    <lineage>
        <taxon>Bacteria</taxon>
        <taxon>Pseudomonadati</taxon>
        <taxon>Verrucomicrobiota</taxon>
        <taxon>Verrucomicrobiia</taxon>
        <taxon>Verrucomicrobiales</taxon>
        <taxon>Verrucomicrobiaceae</taxon>
        <taxon>Luteolibacter</taxon>
    </lineage>
</organism>
<keyword evidence="1" id="KW-0808">Transferase</keyword>
<dbReference type="PROSITE" id="PS00108">
    <property type="entry name" value="PROTEIN_KINASE_ST"/>
    <property type="match status" value="1"/>
</dbReference>
<dbReference type="PROSITE" id="PS00107">
    <property type="entry name" value="PROTEIN_KINASE_ATP"/>
    <property type="match status" value="1"/>
</dbReference>
<dbReference type="PROSITE" id="PS50011">
    <property type="entry name" value="PROTEIN_KINASE_DOM"/>
    <property type="match status" value="1"/>
</dbReference>
<feature type="domain" description="Protein kinase" evidence="7">
    <location>
        <begin position="20"/>
        <end position="263"/>
    </location>
</feature>
<comment type="caution">
    <text evidence="8">The sequence shown here is derived from an EMBL/GenBank/DDBJ whole genome shotgun (WGS) entry which is preliminary data.</text>
</comment>
<feature type="transmembrane region" description="Helical" evidence="6">
    <location>
        <begin position="289"/>
        <end position="316"/>
    </location>
</feature>
<dbReference type="SUPFAM" id="SSF56112">
    <property type="entry name" value="Protein kinase-like (PK-like)"/>
    <property type="match status" value="1"/>
</dbReference>
<evidence type="ECO:0000313" key="8">
    <source>
        <dbReference type="EMBL" id="MBK1882545.1"/>
    </source>
</evidence>
<keyword evidence="6" id="KW-0472">Membrane</keyword>
<dbReference type="Gene3D" id="1.10.510.10">
    <property type="entry name" value="Transferase(Phosphotransferase) domain 1"/>
    <property type="match status" value="1"/>
</dbReference>
<feature type="binding site" evidence="5">
    <location>
        <position position="49"/>
    </location>
    <ligand>
        <name>ATP</name>
        <dbReference type="ChEBI" id="CHEBI:30616"/>
    </ligand>
</feature>
<reference evidence="8" key="1">
    <citation type="submission" date="2021-01" db="EMBL/GenBank/DDBJ databases">
        <title>Modified the classification status of verrucomicrobia.</title>
        <authorList>
            <person name="Feng X."/>
        </authorList>
    </citation>
    <scope>NUCLEOTIDE SEQUENCE</scope>
    <source>
        <strain evidence="8">KCTC 22041</strain>
    </source>
</reference>
<keyword evidence="3 8" id="KW-0418">Kinase</keyword>
<dbReference type="InterPro" id="IPR008271">
    <property type="entry name" value="Ser/Thr_kinase_AS"/>
</dbReference>
<keyword evidence="6" id="KW-0812">Transmembrane</keyword>
<evidence type="ECO:0000256" key="1">
    <source>
        <dbReference type="ARBA" id="ARBA00022679"/>
    </source>
</evidence>
<dbReference type="PANTHER" id="PTHR43289:SF6">
    <property type="entry name" value="SERINE_THREONINE-PROTEIN KINASE NEKL-3"/>
    <property type="match status" value="1"/>
</dbReference>
<keyword evidence="8" id="KW-0723">Serine/threonine-protein kinase</keyword>
<dbReference type="GO" id="GO:0004674">
    <property type="term" value="F:protein serine/threonine kinase activity"/>
    <property type="evidence" value="ECO:0007669"/>
    <property type="project" value="UniProtKB-KW"/>
</dbReference>
<keyword evidence="9" id="KW-1185">Reference proteome</keyword>
<evidence type="ECO:0000256" key="6">
    <source>
        <dbReference type="SAM" id="Phobius"/>
    </source>
</evidence>
<dbReference type="CDD" id="cd14014">
    <property type="entry name" value="STKc_PknB_like"/>
    <property type="match status" value="1"/>
</dbReference>
<keyword evidence="4 5" id="KW-0067">ATP-binding</keyword>
<feature type="transmembrane region" description="Helical" evidence="6">
    <location>
        <begin position="537"/>
        <end position="558"/>
    </location>
</feature>
<dbReference type="Proteomes" id="UP000603141">
    <property type="component" value="Unassembled WGS sequence"/>
</dbReference>
<gene>
    <name evidence="8" type="ORF">JIN85_08965</name>
</gene>
<feature type="transmembrane region" description="Helical" evidence="6">
    <location>
        <begin position="361"/>
        <end position="382"/>
    </location>
</feature>
<protein>
    <submittedName>
        <fullName evidence="8">Serine/threonine protein kinase</fullName>
    </submittedName>
</protein>
<sequence length="625" mass="69487">MSTARPVPRIADIAKYFPHLEIHACLGRGGMGVVYKARQISLDRWVALKLLAPECQQNPEFKERFMREAQALAKINHPNIVTVHDFGQIDEFYFLLMEFVDGANLRQLLNSHQFTPEQALAIVSPLCDALQYAHDRGIVHRDIKPENLLMDLDGKLKVADFGLVKLLDAVSPTDKHSVGTPCYMAPEQKTDPENVDNRADIYALGVVIYEMLTGELPGESFMAPSVKTPVDARLDDVVRRAMNPEPANRYQHASGLKTEVMFISSSWNKSECSSARAERPVGRMNVNRFILPACGLMIASSLAAGLNLISGLALFIRFKNGDFSASIPYRGLLPLELGYHHPAFTIPARYAEMLYGYTPGFVVLAYLILCLALVLNLLGVYGAHRMKIGSSRNWSVFGCAIALLLGFFMMVVRWSDVLSAMLALAQIGTGIWGLMMLVSVRSHSFPQVQEKLTDHSQVIELSNQEHIWWIKIPGIGLISAAGFNLALLLIAALGTLQGPMHSPDSWVQVNLLPVAIILQALVLWGSIEMRSKRGYPLALLGALCSMVTTHIVFVGLIWKIWSPLLLVGMLLGLVFGAWGFLSLLNPRVSGSFQRHGRVIPRWIYCCSGMMIILLMIVLQWRWIML</sequence>
<evidence type="ECO:0000256" key="5">
    <source>
        <dbReference type="PROSITE-ProRule" id="PRU10141"/>
    </source>
</evidence>
<dbReference type="InterPro" id="IPR011009">
    <property type="entry name" value="Kinase-like_dom_sf"/>
</dbReference>
<feature type="transmembrane region" description="Helical" evidence="6">
    <location>
        <begin position="474"/>
        <end position="494"/>
    </location>
</feature>
<dbReference type="SMART" id="SM00220">
    <property type="entry name" value="S_TKc"/>
    <property type="match status" value="1"/>
</dbReference>
<evidence type="ECO:0000259" key="7">
    <source>
        <dbReference type="PROSITE" id="PS50011"/>
    </source>
</evidence>
<feature type="transmembrane region" description="Helical" evidence="6">
    <location>
        <begin position="506"/>
        <end position="525"/>
    </location>
</feature>
<evidence type="ECO:0000256" key="2">
    <source>
        <dbReference type="ARBA" id="ARBA00022741"/>
    </source>
</evidence>
<evidence type="ECO:0000313" key="9">
    <source>
        <dbReference type="Proteomes" id="UP000603141"/>
    </source>
</evidence>
<feature type="transmembrane region" description="Helical" evidence="6">
    <location>
        <begin position="564"/>
        <end position="581"/>
    </location>
</feature>
<feature type="transmembrane region" description="Helical" evidence="6">
    <location>
        <begin position="418"/>
        <end position="438"/>
    </location>
</feature>
<dbReference type="Pfam" id="PF00069">
    <property type="entry name" value="Pkinase"/>
    <property type="match status" value="1"/>
</dbReference>
<keyword evidence="2 5" id="KW-0547">Nucleotide-binding</keyword>
<dbReference type="PANTHER" id="PTHR43289">
    <property type="entry name" value="MITOGEN-ACTIVATED PROTEIN KINASE KINASE KINASE 20-RELATED"/>
    <property type="match status" value="1"/>
</dbReference>
<dbReference type="AlphaFoldDB" id="A0A934VVT4"/>
<feature type="transmembrane region" description="Helical" evidence="6">
    <location>
        <begin position="602"/>
        <end position="623"/>
    </location>
</feature>
<dbReference type="RefSeq" id="WP_325108829.1">
    <property type="nucleotide sequence ID" value="NZ_JAENIJ010000011.1"/>
</dbReference>
<keyword evidence="6" id="KW-1133">Transmembrane helix</keyword>
<accession>A0A934VVT4</accession>
<dbReference type="InterPro" id="IPR000719">
    <property type="entry name" value="Prot_kinase_dom"/>
</dbReference>
<dbReference type="Gene3D" id="3.30.200.20">
    <property type="entry name" value="Phosphorylase Kinase, domain 1"/>
    <property type="match status" value="1"/>
</dbReference>
<evidence type="ECO:0000256" key="4">
    <source>
        <dbReference type="ARBA" id="ARBA00022840"/>
    </source>
</evidence>
<name>A0A934VVT4_9BACT</name>